<evidence type="ECO:0000313" key="2">
    <source>
        <dbReference type="EMBL" id="KNE93070.1"/>
    </source>
</evidence>
<dbReference type="AlphaFoldDB" id="A0A0L0V1C8"/>
<sequence length="150" mass="17431">MSTLASLFKKISQPNPAEIDPEDGYHSIDARVKQSTQAEDEEKGKEMMMMGPSQLRLNQDNLGDEHSSQHQKKYAGKLVSVKDWMDPEIPTHGNSREKRKATDEDEDKDEGMEDDNGEEEEEEDHIEKQTSDLEKHWNQQQQQRKNNHRI</sequence>
<organism evidence="2 3">
    <name type="scientific">Puccinia striiformis f. sp. tritici PST-78</name>
    <dbReference type="NCBI Taxonomy" id="1165861"/>
    <lineage>
        <taxon>Eukaryota</taxon>
        <taxon>Fungi</taxon>
        <taxon>Dikarya</taxon>
        <taxon>Basidiomycota</taxon>
        <taxon>Pucciniomycotina</taxon>
        <taxon>Pucciniomycetes</taxon>
        <taxon>Pucciniales</taxon>
        <taxon>Pucciniaceae</taxon>
        <taxon>Puccinia</taxon>
    </lineage>
</organism>
<evidence type="ECO:0000313" key="3">
    <source>
        <dbReference type="Proteomes" id="UP000054564"/>
    </source>
</evidence>
<dbReference type="OrthoDB" id="5783963at2759"/>
<gene>
    <name evidence="2" type="ORF">PSTG_13562</name>
</gene>
<dbReference type="Proteomes" id="UP000054564">
    <property type="component" value="Unassembled WGS sequence"/>
</dbReference>
<name>A0A0L0V1C8_9BASI</name>
<accession>A0A0L0V1C8</accession>
<protein>
    <submittedName>
        <fullName evidence="2">Uncharacterized protein</fullName>
    </submittedName>
</protein>
<reference evidence="3" key="1">
    <citation type="submission" date="2014-03" db="EMBL/GenBank/DDBJ databases">
        <title>The Genome Sequence of Puccinia striiformis f. sp. tritici PST-78.</title>
        <authorList>
            <consortium name="The Broad Institute Genome Sequencing Platform"/>
            <person name="Cuomo C."/>
            <person name="Hulbert S."/>
            <person name="Chen X."/>
            <person name="Walker B."/>
            <person name="Young S.K."/>
            <person name="Zeng Q."/>
            <person name="Gargeya S."/>
            <person name="Fitzgerald M."/>
            <person name="Haas B."/>
            <person name="Abouelleil A."/>
            <person name="Alvarado L."/>
            <person name="Arachchi H.M."/>
            <person name="Berlin A.M."/>
            <person name="Chapman S.B."/>
            <person name="Goldberg J."/>
            <person name="Griggs A."/>
            <person name="Gujja S."/>
            <person name="Hansen M."/>
            <person name="Howarth C."/>
            <person name="Imamovic A."/>
            <person name="Larimer J."/>
            <person name="McCowan C."/>
            <person name="Montmayeur A."/>
            <person name="Murphy C."/>
            <person name="Neiman D."/>
            <person name="Pearson M."/>
            <person name="Priest M."/>
            <person name="Roberts A."/>
            <person name="Saif S."/>
            <person name="Shea T."/>
            <person name="Sisk P."/>
            <person name="Sykes S."/>
            <person name="Wortman J."/>
            <person name="Nusbaum C."/>
            <person name="Birren B."/>
        </authorList>
    </citation>
    <scope>NUCLEOTIDE SEQUENCE [LARGE SCALE GENOMIC DNA]</scope>
    <source>
        <strain evidence="3">race PST-78</strain>
    </source>
</reference>
<feature type="compositionally biased region" description="Acidic residues" evidence="1">
    <location>
        <begin position="103"/>
        <end position="124"/>
    </location>
</feature>
<keyword evidence="3" id="KW-1185">Reference proteome</keyword>
<proteinExistence type="predicted"/>
<feature type="region of interest" description="Disordered" evidence="1">
    <location>
        <begin position="1"/>
        <end position="150"/>
    </location>
</feature>
<dbReference type="STRING" id="1165861.A0A0L0V1C8"/>
<feature type="compositionally biased region" description="Basic and acidic residues" evidence="1">
    <location>
        <begin position="23"/>
        <end position="32"/>
    </location>
</feature>
<feature type="compositionally biased region" description="Basic and acidic residues" evidence="1">
    <location>
        <begin position="125"/>
        <end position="137"/>
    </location>
</feature>
<evidence type="ECO:0000256" key="1">
    <source>
        <dbReference type="SAM" id="MobiDB-lite"/>
    </source>
</evidence>
<dbReference type="EMBL" id="AJIL01000146">
    <property type="protein sequence ID" value="KNE93070.1"/>
    <property type="molecule type" value="Genomic_DNA"/>
</dbReference>
<comment type="caution">
    <text evidence="2">The sequence shown here is derived from an EMBL/GenBank/DDBJ whole genome shotgun (WGS) entry which is preliminary data.</text>
</comment>